<dbReference type="FunFam" id="3.80.10.10:FF:000289">
    <property type="entry name" value="leucine-rich repeat-containing protein 30"/>
    <property type="match status" value="1"/>
</dbReference>
<dbReference type="PANTHER" id="PTHR48051">
    <property type="match status" value="1"/>
</dbReference>
<accession>A0A9J8ANV7</accession>
<dbReference type="GO" id="GO:0005737">
    <property type="term" value="C:cytoplasm"/>
    <property type="evidence" value="ECO:0007669"/>
    <property type="project" value="TreeGrafter"/>
</dbReference>
<keyword evidence="1" id="KW-0433">Leucine-rich repeat</keyword>
<evidence type="ECO:0000313" key="3">
    <source>
        <dbReference type="Ensembl" id="ENSCCRP00000146487.1"/>
    </source>
</evidence>
<dbReference type="InterPro" id="IPR032675">
    <property type="entry name" value="LRR_dom_sf"/>
</dbReference>
<keyword evidence="4" id="KW-1185">Reference proteome</keyword>
<dbReference type="InterPro" id="IPR001611">
    <property type="entry name" value="Leu-rich_rpt"/>
</dbReference>
<dbReference type="GeneTree" id="ENSGT00940000177454"/>
<dbReference type="PANTHER" id="PTHR48051:SF1">
    <property type="entry name" value="RAS SUPPRESSOR PROTEIN 1"/>
    <property type="match status" value="1"/>
</dbReference>
<evidence type="ECO:0000256" key="2">
    <source>
        <dbReference type="ARBA" id="ARBA00022737"/>
    </source>
</evidence>
<dbReference type="InterPro" id="IPR003591">
    <property type="entry name" value="Leu-rich_rpt_typical-subtyp"/>
</dbReference>
<organism evidence="3 4">
    <name type="scientific">Cyprinus carpio carpio</name>
    <dbReference type="NCBI Taxonomy" id="630221"/>
    <lineage>
        <taxon>Eukaryota</taxon>
        <taxon>Metazoa</taxon>
        <taxon>Chordata</taxon>
        <taxon>Craniata</taxon>
        <taxon>Vertebrata</taxon>
        <taxon>Euteleostomi</taxon>
        <taxon>Actinopterygii</taxon>
        <taxon>Neopterygii</taxon>
        <taxon>Teleostei</taxon>
        <taxon>Ostariophysi</taxon>
        <taxon>Cypriniformes</taxon>
        <taxon>Cyprinidae</taxon>
        <taxon>Cyprininae</taxon>
        <taxon>Cyprinus</taxon>
    </lineage>
</organism>
<dbReference type="SMART" id="SM00364">
    <property type="entry name" value="LRR_BAC"/>
    <property type="match status" value="4"/>
</dbReference>
<dbReference type="SUPFAM" id="SSF52058">
    <property type="entry name" value="L domain-like"/>
    <property type="match status" value="1"/>
</dbReference>
<reference evidence="3" key="2">
    <citation type="submission" date="2025-09" db="UniProtKB">
        <authorList>
            <consortium name="Ensembl"/>
        </authorList>
    </citation>
    <scope>IDENTIFICATION</scope>
</reference>
<evidence type="ECO:0000256" key="1">
    <source>
        <dbReference type="ARBA" id="ARBA00022614"/>
    </source>
</evidence>
<dbReference type="OMA" id="SVPDEMY"/>
<evidence type="ECO:0000313" key="4">
    <source>
        <dbReference type="Proteomes" id="UP001108240"/>
    </source>
</evidence>
<name>A0A9J8ANV7_CYPCA</name>
<dbReference type="Pfam" id="PF13855">
    <property type="entry name" value="LRR_8"/>
    <property type="match status" value="1"/>
</dbReference>
<dbReference type="InterPro" id="IPR050216">
    <property type="entry name" value="LRR_domain-containing"/>
</dbReference>
<reference evidence="3" key="1">
    <citation type="submission" date="2025-08" db="UniProtKB">
        <authorList>
            <consortium name="Ensembl"/>
        </authorList>
    </citation>
    <scope>IDENTIFICATION</scope>
</reference>
<proteinExistence type="predicted"/>
<dbReference type="Proteomes" id="UP001108240">
    <property type="component" value="Unplaced"/>
</dbReference>
<keyword evidence="2" id="KW-0677">Repeat</keyword>
<dbReference type="PROSITE" id="PS51450">
    <property type="entry name" value="LRR"/>
    <property type="match status" value="1"/>
</dbReference>
<dbReference type="AlphaFoldDB" id="A0A9J8ANV7"/>
<protein>
    <submittedName>
        <fullName evidence="3">Uncharacterized protein</fullName>
    </submittedName>
</protein>
<dbReference type="Gene3D" id="3.80.10.10">
    <property type="entry name" value="Ribonuclease Inhibitor"/>
    <property type="match status" value="1"/>
</dbReference>
<dbReference type="Ensembl" id="ENSCCRT00000180473.1">
    <property type="protein sequence ID" value="ENSCCRP00000146487.1"/>
    <property type="gene ID" value="ENSCCRG00000076803.1"/>
</dbReference>
<sequence length="159" mass="18221">MRGLEEILANNQIITLPNSLLELRRLTKLNLSHNHIRHIPACVYSMKSLIFLHLANNRLENLADKIQELVKLKILIVEQNSLHALPRTLCCLTGLELLNVDFNRLQSIPDEIYKLHRLEKLACHPLDKGLHIVHNPLVKPIKEVLQGGLKALYNYLKPA</sequence>
<dbReference type="SMART" id="SM00369">
    <property type="entry name" value="LRR_TYP"/>
    <property type="match status" value="4"/>
</dbReference>